<feature type="signal peptide" evidence="10">
    <location>
        <begin position="1"/>
        <end position="20"/>
    </location>
</feature>
<evidence type="ECO:0000256" key="1">
    <source>
        <dbReference type="ARBA" id="ARBA00000375"/>
    </source>
</evidence>
<name>A0A5C3Q6I1_9AGAR</name>
<dbReference type="InterPro" id="IPR016840">
    <property type="entry name" value="Glyco_hydro_43_endo_a_Ara-ase"/>
</dbReference>
<keyword evidence="5 7" id="KW-0378">Hydrolase</keyword>
<evidence type="ECO:0000256" key="2">
    <source>
        <dbReference type="ARBA" id="ARBA00004834"/>
    </source>
</evidence>
<feature type="chain" id="PRO_5022934785" description="Arabinan endo-1,5-alpha-L-arabinosidase" evidence="10">
    <location>
        <begin position="21"/>
        <end position="314"/>
    </location>
</feature>
<dbReference type="SUPFAM" id="SSF75005">
    <property type="entry name" value="Arabinanase/levansucrase/invertase"/>
    <property type="match status" value="1"/>
</dbReference>
<dbReference type="InterPro" id="IPR023296">
    <property type="entry name" value="Glyco_hydro_beta-prop_sf"/>
</dbReference>
<dbReference type="GO" id="GO:0031222">
    <property type="term" value="P:arabinan catabolic process"/>
    <property type="evidence" value="ECO:0007669"/>
    <property type="project" value="UniProtKB-UniPathway"/>
</dbReference>
<dbReference type="CDD" id="cd08998">
    <property type="entry name" value="GH43_Arb43a-like"/>
    <property type="match status" value="1"/>
</dbReference>
<feature type="site" description="Important for catalytic activity, responsible for pKa modulation of the active site Glu and correct orientation of both the proton donor and substrate" evidence="9">
    <location>
        <position position="152"/>
    </location>
</feature>
<dbReference type="PIRSF" id="PIRSF026534">
    <property type="entry name" value="Endo_alpha-L-arabinosidase"/>
    <property type="match status" value="1"/>
</dbReference>
<keyword evidence="10" id="KW-0732">Signal</keyword>
<dbReference type="GO" id="GO:0046558">
    <property type="term" value="F:arabinan endo-1,5-alpha-L-arabinosidase activity"/>
    <property type="evidence" value="ECO:0007669"/>
    <property type="project" value="UniProtKB-EC"/>
</dbReference>
<dbReference type="Pfam" id="PF04616">
    <property type="entry name" value="Glyco_hydro_43"/>
    <property type="match status" value="1"/>
</dbReference>
<proteinExistence type="inferred from homology"/>
<feature type="active site" description="Proton donor" evidence="8">
    <location>
        <position position="204"/>
    </location>
</feature>
<evidence type="ECO:0000256" key="4">
    <source>
        <dbReference type="ARBA" id="ARBA00012586"/>
    </source>
</evidence>
<dbReference type="PANTHER" id="PTHR43301">
    <property type="entry name" value="ARABINAN ENDO-1,5-ALPHA-L-ARABINOSIDASE"/>
    <property type="match status" value="1"/>
</dbReference>
<keyword evidence="6 7" id="KW-0326">Glycosidase</keyword>
<dbReference type="EC" id="3.2.1.99" evidence="4 7"/>
<dbReference type="AlphaFoldDB" id="A0A5C3Q6I1"/>
<comment type="catalytic activity">
    <reaction evidence="1 7">
        <text>Endohydrolysis of (1-&gt;5)-alpha-arabinofuranosidic linkages in (1-&gt;5)-arabinans.</text>
        <dbReference type="EC" id="3.2.1.99"/>
    </reaction>
</comment>
<comment type="pathway">
    <text evidence="2 7">Glycan metabolism; L-arabinan degradation.</text>
</comment>
<gene>
    <name evidence="11" type="ORF">BDV98DRAFT_555866</name>
</gene>
<evidence type="ECO:0000313" key="11">
    <source>
        <dbReference type="EMBL" id="TFK95970.1"/>
    </source>
</evidence>
<evidence type="ECO:0000256" key="5">
    <source>
        <dbReference type="ARBA" id="ARBA00022801"/>
    </source>
</evidence>
<comment type="similarity">
    <text evidence="3 7">Belongs to the glycosyl hydrolase 43 family.</text>
</comment>
<dbReference type="STRING" id="1884261.A0A5C3Q6I1"/>
<keyword evidence="12" id="KW-1185">Reference proteome</keyword>
<dbReference type="InterPro" id="IPR006710">
    <property type="entry name" value="Glyco_hydro_43"/>
</dbReference>
<sequence length="314" mass="33368">MRGIFSVLAAAATFVGVVLAQPGPGTVTGDTRAHDPTLCRDTSGRYFLFSTAPGIEIRTSTDRIAWTLLGKVFPNGSATWTDTFTGTRDGNLWAPECLYLNGVFHLWYAASSFGSSRSAIFYARSNTGQPGSFSNQGIVHETNANSNYNAIDPDVFVDGNTWVMTFGSFWSGLKSINLNPSTGKPSSTTLTSVASRPNNSGAVEAPALIKQGSFHYLFTSWDSCCQGTGSTYNIRVGRSSSGPRGPFVDKNGVSLMNGGGTLVLQKHGNIVGPGGADVIFDTDGPLLVYHYYTSSGHFLGINRLSFDGGWPAVV</sequence>
<protein>
    <recommendedName>
        <fullName evidence="4 7">Arabinan endo-1,5-alpha-L-arabinosidase</fullName>
        <ecNumber evidence="4 7">3.2.1.99</ecNumber>
    </recommendedName>
</protein>
<evidence type="ECO:0000256" key="6">
    <source>
        <dbReference type="ARBA" id="ARBA00023295"/>
    </source>
</evidence>
<feature type="active site" description="Proton acceptor" evidence="8">
    <location>
        <position position="35"/>
    </location>
</feature>
<evidence type="ECO:0000313" key="12">
    <source>
        <dbReference type="Proteomes" id="UP000305067"/>
    </source>
</evidence>
<dbReference type="Proteomes" id="UP000305067">
    <property type="component" value="Unassembled WGS sequence"/>
</dbReference>
<evidence type="ECO:0000256" key="9">
    <source>
        <dbReference type="PIRSR" id="PIRSR606710-2"/>
    </source>
</evidence>
<dbReference type="OrthoDB" id="195678at2759"/>
<evidence type="ECO:0000256" key="8">
    <source>
        <dbReference type="PIRSR" id="PIRSR606710-1"/>
    </source>
</evidence>
<reference evidence="11 12" key="1">
    <citation type="journal article" date="2019" name="Nat. Ecol. Evol.">
        <title>Megaphylogeny resolves global patterns of mushroom evolution.</title>
        <authorList>
            <person name="Varga T."/>
            <person name="Krizsan K."/>
            <person name="Foldi C."/>
            <person name="Dima B."/>
            <person name="Sanchez-Garcia M."/>
            <person name="Sanchez-Ramirez S."/>
            <person name="Szollosi G.J."/>
            <person name="Szarkandi J.G."/>
            <person name="Papp V."/>
            <person name="Albert L."/>
            <person name="Andreopoulos W."/>
            <person name="Angelini C."/>
            <person name="Antonin V."/>
            <person name="Barry K.W."/>
            <person name="Bougher N.L."/>
            <person name="Buchanan P."/>
            <person name="Buyck B."/>
            <person name="Bense V."/>
            <person name="Catcheside P."/>
            <person name="Chovatia M."/>
            <person name="Cooper J."/>
            <person name="Damon W."/>
            <person name="Desjardin D."/>
            <person name="Finy P."/>
            <person name="Geml J."/>
            <person name="Haridas S."/>
            <person name="Hughes K."/>
            <person name="Justo A."/>
            <person name="Karasinski D."/>
            <person name="Kautmanova I."/>
            <person name="Kiss B."/>
            <person name="Kocsube S."/>
            <person name="Kotiranta H."/>
            <person name="LaButti K.M."/>
            <person name="Lechner B.E."/>
            <person name="Liimatainen K."/>
            <person name="Lipzen A."/>
            <person name="Lukacs Z."/>
            <person name="Mihaltcheva S."/>
            <person name="Morgado L.N."/>
            <person name="Niskanen T."/>
            <person name="Noordeloos M.E."/>
            <person name="Ohm R.A."/>
            <person name="Ortiz-Santana B."/>
            <person name="Ovrebo C."/>
            <person name="Racz N."/>
            <person name="Riley R."/>
            <person name="Savchenko A."/>
            <person name="Shiryaev A."/>
            <person name="Soop K."/>
            <person name="Spirin V."/>
            <person name="Szebenyi C."/>
            <person name="Tomsovsky M."/>
            <person name="Tulloss R.E."/>
            <person name="Uehling J."/>
            <person name="Grigoriev I.V."/>
            <person name="Vagvolgyi C."/>
            <person name="Papp T."/>
            <person name="Martin F.M."/>
            <person name="Miettinen O."/>
            <person name="Hibbett D.S."/>
            <person name="Nagy L.G."/>
        </authorList>
    </citation>
    <scope>NUCLEOTIDE SEQUENCE [LARGE SCALE GENOMIC DNA]</scope>
    <source>
        <strain evidence="11 12">CBS 309.79</strain>
    </source>
</reference>
<dbReference type="UniPathway" id="UPA00667"/>
<evidence type="ECO:0000256" key="10">
    <source>
        <dbReference type="SAM" id="SignalP"/>
    </source>
</evidence>
<dbReference type="PANTHER" id="PTHR43301:SF3">
    <property type="entry name" value="ARABINAN ENDO-1,5-ALPHA-L-ARABINOSIDASE A-RELATED"/>
    <property type="match status" value="1"/>
</dbReference>
<dbReference type="EMBL" id="ML178870">
    <property type="protein sequence ID" value="TFK95970.1"/>
    <property type="molecule type" value="Genomic_DNA"/>
</dbReference>
<accession>A0A5C3Q6I1</accession>
<evidence type="ECO:0000256" key="3">
    <source>
        <dbReference type="ARBA" id="ARBA00009865"/>
    </source>
</evidence>
<dbReference type="Gene3D" id="2.115.10.20">
    <property type="entry name" value="Glycosyl hydrolase domain, family 43"/>
    <property type="match status" value="1"/>
</dbReference>
<dbReference type="InterPro" id="IPR050727">
    <property type="entry name" value="GH43_arabinanases"/>
</dbReference>
<organism evidence="11 12">
    <name type="scientific">Pterulicium gracile</name>
    <dbReference type="NCBI Taxonomy" id="1884261"/>
    <lineage>
        <taxon>Eukaryota</taxon>
        <taxon>Fungi</taxon>
        <taxon>Dikarya</taxon>
        <taxon>Basidiomycota</taxon>
        <taxon>Agaricomycotina</taxon>
        <taxon>Agaricomycetes</taxon>
        <taxon>Agaricomycetidae</taxon>
        <taxon>Agaricales</taxon>
        <taxon>Pleurotineae</taxon>
        <taxon>Pterulaceae</taxon>
        <taxon>Pterulicium</taxon>
    </lineage>
</organism>
<evidence type="ECO:0000256" key="7">
    <source>
        <dbReference type="PIRNR" id="PIRNR026534"/>
    </source>
</evidence>